<proteinExistence type="predicted"/>
<gene>
    <name evidence="3" type="ORF">Tci_022902</name>
</gene>
<dbReference type="PANTHER" id="PTHR11439:SF522">
    <property type="entry name" value="REVERSE TRANSCRIPTASE TY1_COPIA-TYPE DOMAIN-CONTAINING PROTEIN"/>
    <property type="match status" value="1"/>
</dbReference>
<evidence type="ECO:0000313" key="3">
    <source>
        <dbReference type="EMBL" id="GEU50924.1"/>
    </source>
</evidence>
<dbReference type="PANTHER" id="PTHR11439">
    <property type="entry name" value="GAG-POL-RELATED RETROTRANSPOSON"/>
    <property type="match status" value="1"/>
</dbReference>
<dbReference type="InterPro" id="IPR043502">
    <property type="entry name" value="DNA/RNA_pol_sf"/>
</dbReference>
<reference evidence="3" key="1">
    <citation type="journal article" date="2019" name="Sci. Rep.">
        <title>Draft genome of Tanacetum cinerariifolium, the natural source of mosquito coil.</title>
        <authorList>
            <person name="Yamashiro T."/>
            <person name="Shiraishi A."/>
            <person name="Satake H."/>
            <person name="Nakayama K."/>
        </authorList>
    </citation>
    <scope>NUCLEOTIDE SEQUENCE</scope>
</reference>
<feature type="compositionally biased region" description="Polar residues" evidence="1">
    <location>
        <begin position="1"/>
        <end position="22"/>
    </location>
</feature>
<dbReference type="AlphaFoldDB" id="A0A6L2KSP9"/>
<dbReference type="SUPFAM" id="SSF56672">
    <property type="entry name" value="DNA/RNA polymerases"/>
    <property type="match status" value="1"/>
</dbReference>
<feature type="region of interest" description="Disordered" evidence="1">
    <location>
        <begin position="1"/>
        <end position="26"/>
    </location>
</feature>
<name>A0A6L2KSP9_TANCI</name>
<feature type="domain" description="Reverse transcriptase Ty1/copia-type" evidence="2">
    <location>
        <begin position="123"/>
        <end position="219"/>
    </location>
</feature>
<feature type="domain" description="Reverse transcriptase Ty1/copia-type" evidence="2">
    <location>
        <begin position="43"/>
        <end position="104"/>
    </location>
</feature>
<evidence type="ECO:0000259" key="2">
    <source>
        <dbReference type="Pfam" id="PF07727"/>
    </source>
</evidence>
<dbReference type="Pfam" id="PF07727">
    <property type="entry name" value="RVT_2"/>
    <property type="match status" value="2"/>
</dbReference>
<dbReference type="InterPro" id="IPR013103">
    <property type="entry name" value="RVT_2"/>
</dbReference>
<protein>
    <recommendedName>
        <fullName evidence="2">Reverse transcriptase Ty1/copia-type domain-containing protein</fullName>
    </recommendedName>
</protein>
<evidence type="ECO:0000256" key="1">
    <source>
        <dbReference type="SAM" id="MobiDB-lite"/>
    </source>
</evidence>
<accession>A0A6L2KSP9</accession>
<comment type="caution">
    <text evidence="3">The sequence shown here is derived from an EMBL/GenBank/DDBJ whole genome shotgun (WGS) entry which is preliminary data.</text>
</comment>
<organism evidence="3">
    <name type="scientific">Tanacetum cinerariifolium</name>
    <name type="common">Dalmatian daisy</name>
    <name type="synonym">Chrysanthemum cinerariifolium</name>
    <dbReference type="NCBI Taxonomy" id="118510"/>
    <lineage>
        <taxon>Eukaryota</taxon>
        <taxon>Viridiplantae</taxon>
        <taxon>Streptophyta</taxon>
        <taxon>Embryophyta</taxon>
        <taxon>Tracheophyta</taxon>
        <taxon>Spermatophyta</taxon>
        <taxon>Magnoliopsida</taxon>
        <taxon>eudicotyledons</taxon>
        <taxon>Gunneridae</taxon>
        <taxon>Pentapetalae</taxon>
        <taxon>asterids</taxon>
        <taxon>campanulids</taxon>
        <taxon>Asterales</taxon>
        <taxon>Asteraceae</taxon>
        <taxon>Asteroideae</taxon>
        <taxon>Anthemideae</taxon>
        <taxon>Anthemidinae</taxon>
        <taxon>Tanacetum</taxon>
    </lineage>
</organism>
<sequence length="335" mass="37859">MSNTPSVPDISSETVMPNTPSDAVSDPKWVEAMEKELKTLEINNTWQLTELPEGHKAISSKWVYKIKYFPNGKVERYKARLVIRGFDQKEGVDYKHTFSPVAKTATEIYMKPPEGYTKASQGQSKHDYSLFVKAQGDLFTVALVYVDDILITWNSDKDITDTKLALDSKFTIKDLGLARYFLGIELCTTNNGTYLHQRKYVLDLLKDAGLTTAKPTPFPLPQNMKLSLDKGAPISDPESYRGLVRRLLYLSMTRPDISYDVQHLSQLVSSPKEPRLQATTHLLRYLKGSINKGLYYHVQSNLRVAGFLDADWASCLMTRKSLTGYCIFLGHSLVS</sequence>
<dbReference type="EMBL" id="BKCJ010002787">
    <property type="protein sequence ID" value="GEU50924.1"/>
    <property type="molecule type" value="Genomic_DNA"/>
</dbReference>